<keyword evidence="2" id="KW-1185">Reference proteome</keyword>
<evidence type="ECO:0000313" key="1">
    <source>
        <dbReference type="EMBL" id="BEH91573.1"/>
    </source>
</evidence>
<dbReference type="Proteomes" id="UP001432099">
    <property type="component" value="Chromosome"/>
</dbReference>
<dbReference type="Pfam" id="PF08757">
    <property type="entry name" value="CotH"/>
    <property type="match status" value="1"/>
</dbReference>
<evidence type="ECO:0008006" key="3">
    <source>
        <dbReference type="Google" id="ProtNLM"/>
    </source>
</evidence>
<protein>
    <recommendedName>
        <fullName evidence="3">Spore coat protein CotH</fullName>
    </recommendedName>
</protein>
<evidence type="ECO:0000313" key="2">
    <source>
        <dbReference type="Proteomes" id="UP001432099"/>
    </source>
</evidence>
<dbReference type="EMBL" id="AP028127">
    <property type="protein sequence ID" value="BEH91573.1"/>
    <property type="molecule type" value="Genomic_DNA"/>
</dbReference>
<accession>A0ABM8IJY7</accession>
<dbReference type="PROSITE" id="PS51257">
    <property type="entry name" value="PROKAR_LIPOPROTEIN"/>
    <property type="match status" value="1"/>
</dbReference>
<dbReference type="InterPro" id="IPR014867">
    <property type="entry name" value="Spore_coat_CotH_CotH2/3/7"/>
</dbReference>
<name>A0ABM8IJY7_9FIRM</name>
<sequence length="498" mass="58151">MKKLVAFMMVLLFLMISCLVMVESIDKLDQKKQKQIKSTLGLPGDVLEHSDLPIVVIDTNGEEIHYVRKGESLGESILAEFSLYLPENFKNGDLKAKVETMVDIGVRGNTSRLLPKKQYSLTLLNKKGDEKKASLLGMPKSAKWILNASFEDQSLLRNKLAYDISGKIMQYAPRVKFCEVYLVDDNQPLSSQHYKGIYLLVEKIERHDKRINISKTQSASSETSFIVARNRLKLTDILLDNYGFETYLYDYNMVVEYPKTNLTDEKKNYITQTVSEFERVLYSDRFDDPQEGYAAYIDVDSFVDYFIINEFFKNTDAGIFSTYLHKDYGEKIKAGPVWDFDSAMGNSTHLFPYYDETGFYMPQTAWFSELLKDKKFVNQVISRYHQLRLTYLSDDYLIQQIDDYVSELGEAIERNFEKWPVELCNQSEMLKKYYSIIRPYENDVDALLNFFREHPQYTAEVENRANNYDEEIAKLKLFIRERGAWIDKNIDSLLKWAE</sequence>
<organism evidence="1 2">
    <name type="scientific">Turicibacter faecis</name>
    <dbReference type="NCBI Taxonomy" id="2963365"/>
    <lineage>
        <taxon>Bacteria</taxon>
        <taxon>Bacillati</taxon>
        <taxon>Bacillota</taxon>
        <taxon>Erysipelotrichia</taxon>
        <taxon>Erysipelotrichales</taxon>
        <taxon>Turicibacteraceae</taxon>
        <taxon>Turicibacter</taxon>
    </lineage>
</organism>
<reference evidence="1" key="1">
    <citation type="journal article" date="2024" name="Int. J. Syst. Evol. Microbiol.">
        <title>Turicibacter faecis sp. nov., isolated from faeces of heart failure mouse model.</title>
        <authorList>
            <person name="Imamura Y."/>
            <person name="Motooka D."/>
            <person name="Nakajima Y."/>
            <person name="Ito S."/>
            <person name="Kitakaze M."/>
            <person name="Iida T."/>
            <person name="Nakamura S."/>
        </authorList>
    </citation>
    <scope>NUCLEOTIDE SEQUENCE</scope>
    <source>
        <strain evidence="1">TC023</strain>
    </source>
</reference>
<gene>
    <name evidence="1" type="ORF">T23_16750</name>
</gene>
<proteinExistence type="predicted"/>
<dbReference type="RefSeq" id="WP_262953538.1">
    <property type="nucleotide sequence ID" value="NZ_AP028127.1"/>
</dbReference>